<dbReference type="InterPro" id="IPR015655">
    <property type="entry name" value="PP2C"/>
</dbReference>
<feature type="domain" description="PPM-type phosphatase" evidence="1">
    <location>
        <begin position="11"/>
        <end position="214"/>
    </location>
</feature>
<keyword evidence="4" id="KW-1185">Reference proteome</keyword>
<sequence length="216" mass="23648">MGSCQSAPIDNHGLVTKTIRRRAESSFCAVHYGHDCPVPFGLKVVRNGDATDQVQELRMDTNFDCYCFASNTSLTLRKQGEDVTIAQIGNSGAVLGRRGENNALFPLLLSLNLKPFPPLPQPENAEVVLPRKAPPRVTVPYISLGRITDEDEFVVLATGGVWEVLSKEEVVTIVGTCPRRSDAAGAVVDATVRAWMHYYPTSEVDDCVVVCLFLRN</sequence>
<evidence type="ECO:0000313" key="2">
    <source>
        <dbReference type="EMBL" id="KAL1542558.1"/>
    </source>
</evidence>
<dbReference type="PANTHER" id="PTHR47992">
    <property type="entry name" value="PROTEIN PHOSPHATASE"/>
    <property type="match status" value="1"/>
</dbReference>
<name>A0ABD1GEL3_SALDI</name>
<gene>
    <name evidence="2" type="ORF">AAHA92_26637</name>
    <name evidence="3" type="ORF">AAHA92_26641</name>
</gene>
<dbReference type="EMBL" id="JBEAFC010000009">
    <property type="protein sequence ID" value="KAL1542562.1"/>
    <property type="molecule type" value="Genomic_DNA"/>
</dbReference>
<protein>
    <recommendedName>
        <fullName evidence="1">PPM-type phosphatase domain-containing protein</fullName>
    </recommendedName>
</protein>
<dbReference type="SUPFAM" id="SSF81606">
    <property type="entry name" value="PP2C-like"/>
    <property type="match status" value="1"/>
</dbReference>
<dbReference type="Gene3D" id="3.60.40.10">
    <property type="entry name" value="PPM-type phosphatase domain"/>
    <property type="match status" value="1"/>
</dbReference>
<dbReference type="EMBL" id="JBEAFC010000009">
    <property type="protein sequence ID" value="KAL1542558.1"/>
    <property type="molecule type" value="Genomic_DNA"/>
</dbReference>
<evidence type="ECO:0000259" key="1">
    <source>
        <dbReference type="PROSITE" id="PS51746"/>
    </source>
</evidence>
<reference evidence="3 4" key="1">
    <citation type="submission" date="2024-06" db="EMBL/GenBank/DDBJ databases">
        <title>A chromosome level genome sequence of Diviner's sage (Salvia divinorum).</title>
        <authorList>
            <person name="Ford S.A."/>
            <person name="Ro D.-K."/>
            <person name="Ness R.W."/>
            <person name="Phillips M.A."/>
        </authorList>
    </citation>
    <scope>NUCLEOTIDE SEQUENCE [LARGE SCALE GENOMIC DNA]</scope>
    <source>
        <strain evidence="3">SAF-2024a</strain>
        <tissue evidence="3">Leaf</tissue>
    </source>
</reference>
<dbReference type="InterPro" id="IPR001932">
    <property type="entry name" value="PPM-type_phosphatase-like_dom"/>
</dbReference>
<comment type="caution">
    <text evidence="3">The sequence shown here is derived from an EMBL/GenBank/DDBJ whole genome shotgun (WGS) entry which is preliminary data.</text>
</comment>
<proteinExistence type="predicted"/>
<dbReference type="Pfam" id="PF00481">
    <property type="entry name" value="PP2C"/>
    <property type="match status" value="1"/>
</dbReference>
<dbReference type="Proteomes" id="UP001567538">
    <property type="component" value="Unassembled WGS sequence"/>
</dbReference>
<evidence type="ECO:0000313" key="3">
    <source>
        <dbReference type="EMBL" id="KAL1542562.1"/>
    </source>
</evidence>
<dbReference type="InterPro" id="IPR036457">
    <property type="entry name" value="PPM-type-like_dom_sf"/>
</dbReference>
<organism evidence="3 4">
    <name type="scientific">Salvia divinorum</name>
    <name type="common">Maria pastora</name>
    <name type="synonym">Diviner's sage</name>
    <dbReference type="NCBI Taxonomy" id="28513"/>
    <lineage>
        <taxon>Eukaryota</taxon>
        <taxon>Viridiplantae</taxon>
        <taxon>Streptophyta</taxon>
        <taxon>Embryophyta</taxon>
        <taxon>Tracheophyta</taxon>
        <taxon>Spermatophyta</taxon>
        <taxon>Magnoliopsida</taxon>
        <taxon>eudicotyledons</taxon>
        <taxon>Gunneridae</taxon>
        <taxon>Pentapetalae</taxon>
        <taxon>asterids</taxon>
        <taxon>lamiids</taxon>
        <taxon>Lamiales</taxon>
        <taxon>Lamiaceae</taxon>
        <taxon>Nepetoideae</taxon>
        <taxon>Mentheae</taxon>
        <taxon>Salviinae</taxon>
        <taxon>Salvia</taxon>
        <taxon>Salvia subgen. Calosphace</taxon>
    </lineage>
</organism>
<dbReference type="SMART" id="SM00332">
    <property type="entry name" value="PP2Cc"/>
    <property type="match status" value="1"/>
</dbReference>
<dbReference type="PROSITE" id="PS51746">
    <property type="entry name" value="PPM_2"/>
    <property type="match status" value="1"/>
</dbReference>
<evidence type="ECO:0000313" key="4">
    <source>
        <dbReference type="Proteomes" id="UP001567538"/>
    </source>
</evidence>
<dbReference type="AlphaFoldDB" id="A0ABD1GEL3"/>
<accession>A0ABD1GEL3</accession>